<evidence type="ECO:0000313" key="2">
    <source>
        <dbReference type="EMBL" id="OYD06463.1"/>
    </source>
</evidence>
<dbReference type="EMBL" id="NOWF01000012">
    <property type="protein sequence ID" value="OYD06463.1"/>
    <property type="molecule type" value="Genomic_DNA"/>
</dbReference>
<accession>A0A235B2F8</accession>
<dbReference type="RefSeq" id="WP_094265685.1">
    <property type="nucleotide sequence ID" value="NZ_NOWF01000012.1"/>
</dbReference>
<sequence>MFSKLKRFFDWEGAPVRFKGHQELYKEMEQLKRENEELAFRLQQRLKKPTPEQKSPHKIHIEFFLYDSKNQEETAYSEADIHRYPMMGFTIHFLDGQGRESQPEWLSFLLTGLENTFEAMKVSTHRVERQDLYSQFIDLKLYPQVEVRKCIYLVFQQLYQWQLHGKDQVSFRVHIGGDDLYQELLNSHLEAV</sequence>
<evidence type="ECO:0000256" key="1">
    <source>
        <dbReference type="SAM" id="Coils"/>
    </source>
</evidence>
<dbReference type="OrthoDB" id="2987602at2"/>
<keyword evidence="3" id="KW-1185">Reference proteome</keyword>
<dbReference type="Proteomes" id="UP000215459">
    <property type="component" value="Unassembled WGS sequence"/>
</dbReference>
<keyword evidence="1" id="KW-0175">Coiled coil</keyword>
<feature type="coiled-coil region" evidence="1">
    <location>
        <begin position="21"/>
        <end position="48"/>
    </location>
</feature>
<comment type="caution">
    <text evidence="2">The sequence shown here is derived from an EMBL/GenBank/DDBJ whole genome shotgun (WGS) entry which is preliminary data.</text>
</comment>
<name>A0A235B2F8_9BACL</name>
<dbReference type="AlphaFoldDB" id="A0A235B2F8"/>
<reference evidence="2 3" key="1">
    <citation type="submission" date="2017-07" db="EMBL/GenBank/DDBJ databases">
        <title>The genome sequence of Paludifilum halophilum highlights mechanisms for microbial adaptation to high salt environemnts.</title>
        <authorList>
            <person name="Belbahri L."/>
        </authorList>
    </citation>
    <scope>NUCLEOTIDE SEQUENCE [LARGE SCALE GENOMIC DNA]</scope>
    <source>
        <strain evidence="2 3">DSM 102817</strain>
    </source>
</reference>
<protein>
    <submittedName>
        <fullName evidence="2">Uncharacterized protein</fullName>
    </submittedName>
</protein>
<organism evidence="2 3">
    <name type="scientific">Paludifilum halophilum</name>
    <dbReference type="NCBI Taxonomy" id="1642702"/>
    <lineage>
        <taxon>Bacteria</taxon>
        <taxon>Bacillati</taxon>
        <taxon>Bacillota</taxon>
        <taxon>Bacilli</taxon>
        <taxon>Bacillales</taxon>
        <taxon>Thermoactinomycetaceae</taxon>
        <taxon>Paludifilum</taxon>
    </lineage>
</organism>
<proteinExistence type="predicted"/>
<gene>
    <name evidence="2" type="ORF">CHM34_16355</name>
</gene>
<evidence type="ECO:0000313" key="3">
    <source>
        <dbReference type="Proteomes" id="UP000215459"/>
    </source>
</evidence>